<name>A0A2K3L765_TRIPR</name>
<dbReference type="Proteomes" id="UP000236291">
    <property type="component" value="Unassembled WGS sequence"/>
</dbReference>
<protein>
    <submittedName>
        <fullName evidence="1">Uncharacterized protein</fullName>
    </submittedName>
</protein>
<gene>
    <name evidence="1" type="ORF">L195_g030294</name>
</gene>
<accession>A0A2K3L765</accession>
<evidence type="ECO:0000313" key="1">
    <source>
        <dbReference type="EMBL" id="PNX74375.1"/>
    </source>
</evidence>
<dbReference type="EMBL" id="ASHM01027422">
    <property type="protein sequence ID" value="PNX74375.1"/>
    <property type="molecule type" value="Genomic_DNA"/>
</dbReference>
<dbReference type="InterPro" id="IPR029071">
    <property type="entry name" value="Ubiquitin-like_domsf"/>
</dbReference>
<dbReference type="AlphaFoldDB" id="A0A2K3L765"/>
<reference evidence="1 2" key="1">
    <citation type="journal article" date="2014" name="Am. J. Bot.">
        <title>Genome assembly and annotation for red clover (Trifolium pratense; Fabaceae).</title>
        <authorList>
            <person name="Istvanek J."/>
            <person name="Jaros M."/>
            <person name="Krenek A."/>
            <person name="Repkova J."/>
        </authorList>
    </citation>
    <scope>NUCLEOTIDE SEQUENCE [LARGE SCALE GENOMIC DNA]</scope>
    <source>
        <strain evidence="2">cv. Tatra</strain>
        <tissue evidence="1">Young leaves</tissue>
    </source>
</reference>
<organism evidence="1 2">
    <name type="scientific">Trifolium pratense</name>
    <name type="common">Red clover</name>
    <dbReference type="NCBI Taxonomy" id="57577"/>
    <lineage>
        <taxon>Eukaryota</taxon>
        <taxon>Viridiplantae</taxon>
        <taxon>Streptophyta</taxon>
        <taxon>Embryophyta</taxon>
        <taxon>Tracheophyta</taxon>
        <taxon>Spermatophyta</taxon>
        <taxon>Magnoliopsida</taxon>
        <taxon>eudicotyledons</taxon>
        <taxon>Gunneridae</taxon>
        <taxon>Pentapetalae</taxon>
        <taxon>rosids</taxon>
        <taxon>fabids</taxon>
        <taxon>Fabales</taxon>
        <taxon>Fabaceae</taxon>
        <taxon>Papilionoideae</taxon>
        <taxon>50 kb inversion clade</taxon>
        <taxon>NPAAA clade</taxon>
        <taxon>Hologalegina</taxon>
        <taxon>IRL clade</taxon>
        <taxon>Trifolieae</taxon>
        <taxon>Trifolium</taxon>
    </lineage>
</organism>
<sequence length="38" mass="4713">MLMDVYCRRYCFDFNEDAFLFNGRLIEADQTPDELKWF</sequence>
<dbReference type="SUPFAM" id="SSF54236">
    <property type="entry name" value="Ubiquitin-like"/>
    <property type="match status" value="1"/>
</dbReference>
<comment type="caution">
    <text evidence="1">The sequence shown here is derived from an EMBL/GenBank/DDBJ whole genome shotgun (WGS) entry which is preliminary data.</text>
</comment>
<dbReference type="Gene3D" id="3.10.20.90">
    <property type="entry name" value="Phosphatidylinositol 3-kinase Catalytic Subunit, Chain A, domain 1"/>
    <property type="match status" value="1"/>
</dbReference>
<evidence type="ECO:0000313" key="2">
    <source>
        <dbReference type="Proteomes" id="UP000236291"/>
    </source>
</evidence>
<reference evidence="1 2" key="2">
    <citation type="journal article" date="2017" name="Front. Plant Sci.">
        <title>Gene Classification and Mining of Molecular Markers Useful in Red Clover (Trifolium pratense) Breeding.</title>
        <authorList>
            <person name="Istvanek J."/>
            <person name="Dluhosova J."/>
            <person name="Dluhos P."/>
            <person name="Patkova L."/>
            <person name="Nedelnik J."/>
            <person name="Repkova J."/>
        </authorList>
    </citation>
    <scope>NUCLEOTIDE SEQUENCE [LARGE SCALE GENOMIC DNA]</scope>
    <source>
        <strain evidence="2">cv. Tatra</strain>
        <tissue evidence="1">Young leaves</tissue>
    </source>
</reference>
<proteinExistence type="predicted"/>